<dbReference type="OrthoDB" id="6514270at2759"/>
<dbReference type="Proteomes" id="UP000001555">
    <property type="component" value="Unassembled WGS sequence"/>
</dbReference>
<keyword evidence="4" id="KW-1185">Reference proteome</keyword>
<reference evidence="3" key="2">
    <citation type="submission" date="2020-05" db="UniProtKB">
        <authorList>
            <consortium name="EnsemblMetazoa"/>
        </authorList>
    </citation>
    <scope>IDENTIFICATION</scope>
    <source>
        <strain evidence="3">wikel</strain>
    </source>
</reference>
<gene>
    <name evidence="3" type="primary">8024595</name>
    <name evidence="2" type="ORF">IscW_ISCW001653</name>
</gene>
<dbReference type="VEuPathDB" id="VectorBase:ISCI001653"/>
<evidence type="ECO:0000313" key="3">
    <source>
        <dbReference type="EnsemblMetazoa" id="ISCW001653-PA"/>
    </source>
</evidence>
<organism>
    <name type="scientific">Ixodes scapularis</name>
    <name type="common">Black-legged tick</name>
    <name type="synonym">Deer tick</name>
    <dbReference type="NCBI Taxonomy" id="6945"/>
    <lineage>
        <taxon>Eukaryota</taxon>
        <taxon>Metazoa</taxon>
        <taxon>Ecdysozoa</taxon>
        <taxon>Arthropoda</taxon>
        <taxon>Chelicerata</taxon>
        <taxon>Arachnida</taxon>
        <taxon>Acari</taxon>
        <taxon>Parasitiformes</taxon>
        <taxon>Ixodida</taxon>
        <taxon>Ixodoidea</taxon>
        <taxon>Ixodidae</taxon>
        <taxon>Ixodinae</taxon>
        <taxon>Ixodes</taxon>
    </lineage>
</organism>
<dbReference type="KEGG" id="isc:8024595"/>
<dbReference type="PaxDb" id="6945-B7P4Q4"/>
<dbReference type="InParanoid" id="B7P4Q4"/>
<dbReference type="HOGENOM" id="CLU_2136195_0_0_1"/>
<dbReference type="EMBL" id="DS636787">
    <property type="protein sequence ID" value="EEC01576.1"/>
    <property type="molecule type" value="Genomic_DNA"/>
</dbReference>
<name>B7P4Q4_IXOSC</name>
<evidence type="ECO:0000313" key="2">
    <source>
        <dbReference type="EMBL" id="EEC01576.1"/>
    </source>
</evidence>
<dbReference type="VEuPathDB" id="VectorBase:ISCW001653"/>
<dbReference type="EnsemblMetazoa" id="ISCW001653-RA">
    <property type="protein sequence ID" value="ISCW001653-PA"/>
    <property type="gene ID" value="ISCW001653"/>
</dbReference>
<dbReference type="OMA" id="LPYAPYY"/>
<accession>B7P4Q4</accession>
<dbReference type="EMBL" id="ABJB011138155">
    <property type="status" value="NOT_ANNOTATED_CDS"/>
    <property type="molecule type" value="Genomic_DNA"/>
</dbReference>
<sequence>MNTFFAVVLLATACAVQAGYFGAGPAFFAAPYGYGHHFGPAPLIAHAPVVAKVPAPVFAAPVVAKVAAPLYHPVVAKVPTAVSYSYFHSAHPVPLLKVAAPVFAKVPYGHYYH</sequence>
<dbReference type="AlphaFoldDB" id="B7P4Q4"/>
<evidence type="ECO:0000313" key="4">
    <source>
        <dbReference type="Proteomes" id="UP000001555"/>
    </source>
</evidence>
<proteinExistence type="predicted"/>
<keyword evidence="1" id="KW-0732">Signal</keyword>
<feature type="signal peptide" evidence="1">
    <location>
        <begin position="1"/>
        <end position="18"/>
    </location>
</feature>
<evidence type="ECO:0000256" key="1">
    <source>
        <dbReference type="SAM" id="SignalP"/>
    </source>
</evidence>
<protein>
    <submittedName>
        <fullName evidence="2 3">Secreted protein, putative</fullName>
    </submittedName>
</protein>
<reference evidence="2 4" key="1">
    <citation type="submission" date="2008-03" db="EMBL/GenBank/DDBJ databases">
        <title>Annotation of Ixodes scapularis.</title>
        <authorList>
            <consortium name="Ixodes scapularis Genome Project Consortium"/>
            <person name="Caler E."/>
            <person name="Hannick L.I."/>
            <person name="Bidwell S."/>
            <person name="Joardar V."/>
            <person name="Thiagarajan M."/>
            <person name="Amedeo P."/>
            <person name="Galinsky K.J."/>
            <person name="Schobel S."/>
            <person name="Inman J."/>
            <person name="Hostetler J."/>
            <person name="Miller J."/>
            <person name="Hammond M."/>
            <person name="Megy K."/>
            <person name="Lawson D."/>
            <person name="Kodira C."/>
            <person name="Sutton G."/>
            <person name="Meyer J."/>
            <person name="Hill C.A."/>
            <person name="Birren B."/>
            <person name="Nene V."/>
            <person name="Collins F."/>
            <person name="Alarcon-Chaidez F."/>
            <person name="Wikel S."/>
            <person name="Strausberg R."/>
        </authorList>
    </citation>
    <scope>NUCLEOTIDE SEQUENCE [LARGE SCALE GENOMIC DNA]</scope>
    <source>
        <strain evidence="4">Wikel</strain>
        <strain evidence="2">Wikel colony</strain>
    </source>
</reference>
<feature type="chain" id="PRO_5010825779" evidence="1">
    <location>
        <begin position="19"/>
        <end position="113"/>
    </location>
</feature>
<dbReference type="VEuPathDB" id="VectorBase:ISCP_026851"/>